<protein>
    <submittedName>
        <fullName evidence="5">Cyclic nucleotide-binding domain protein</fullName>
    </submittedName>
</protein>
<dbReference type="HOGENOM" id="CLU_075053_4_1_9"/>
<accession>V2Y679</accession>
<dbReference type="OrthoDB" id="9774616at2"/>
<dbReference type="STRING" id="592026.GCWU0000282_000177"/>
<keyword evidence="1" id="KW-0805">Transcription regulation</keyword>
<organism evidence="5 6">
    <name type="scientific">Catonella morbi ATCC 51271</name>
    <dbReference type="NCBI Taxonomy" id="592026"/>
    <lineage>
        <taxon>Bacteria</taxon>
        <taxon>Bacillati</taxon>
        <taxon>Bacillota</taxon>
        <taxon>Clostridia</taxon>
        <taxon>Lachnospirales</taxon>
        <taxon>Lachnospiraceae</taxon>
        <taxon>Catonella</taxon>
    </lineage>
</organism>
<dbReference type="InterPro" id="IPR018490">
    <property type="entry name" value="cNMP-bd_dom_sf"/>
</dbReference>
<dbReference type="Pfam" id="PF00027">
    <property type="entry name" value="cNMP_binding"/>
    <property type="match status" value="1"/>
</dbReference>
<dbReference type="AlphaFoldDB" id="V2Y679"/>
<dbReference type="eggNOG" id="COG0664">
    <property type="taxonomic scope" value="Bacteria"/>
</dbReference>
<feature type="domain" description="Cyclic nucleotide-binding" evidence="4">
    <location>
        <begin position="17"/>
        <end position="114"/>
    </location>
</feature>
<evidence type="ECO:0000259" key="4">
    <source>
        <dbReference type="PROSITE" id="PS50042"/>
    </source>
</evidence>
<dbReference type="SUPFAM" id="SSF51206">
    <property type="entry name" value="cAMP-binding domain-like"/>
    <property type="match status" value="1"/>
</dbReference>
<evidence type="ECO:0000313" key="6">
    <source>
        <dbReference type="Proteomes" id="UP000018227"/>
    </source>
</evidence>
<dbReference type="PROSITE" id="PS50042">
    <property type="entry name" value="CNMP_BINDING_3"/>
    <property type="match status" value="1"/>
</dbReference>
<dbReference type="RefSeq" id="WP_023353081.1">
    <property type="nucleotide sequence ID" value="NZ_KI535366.1"/>
</dbReference>
<dbReference type="InterPro" id="IPR036390">
    <property type="entry name" value="WH_DNA-bd_sf"/>
</dbReference>
<dbReference type="EMBL" id="ACIL03000003">
    <property type="protein sequence ID" value="ESL04463.1"/>
    <property type="molecule type" value="Genomic_DNA"/>
</dbReference>
<keyword evidence="3" id="KW-0804">Transcription</keyword>
<dbReference type="InterPro" id="IPR014710">
    <property type="entry name" value="RmlC-like_jellyroll"/>
</dbReference>
<dbReference type="Gene3D" id="2.60.120.10">
    <property type="entry name" value="Jelly Rolls"/>
    <property type="match status" value="1"/>
</dbReference>
<evidence type="ECO:0000256" key="2">
    <source>
        <dbReference type="ARBA" id="ARBA00023125"/>
    </source>
</evidence>
<dbReference type="GO" id="GO:0003677">
    <property type="term" value="F:DNA binding"/>
    <property type="evidence" value="ECO:0007669"/>
    <property type="project" value="UniProtKB-KW"/>
</dbReference>
<reference evidence="5 6" key="1">
    <citation type="submission" date="2013-06" db="EMBL/GenBank/DDBJ databases">
        <authorList>
            <person name="Weinstock G."/>
            <person name="Sodergren E."/>
            <person name="Clifton S."/>
            <person name="Fulton L."/>
            <person name="Fulton B."/>
            <person name="Courtney L."/>
            <person name="Fronick C."/>
            <person name="Harrison M."/>
            <person name="Strong C."/>
            <person name="Farmer C."/>
            <person name="Delahaunty K."/>
            <person name="Markovic C."/>
            <person name="Hall O."/>
            <person name="Minx P."/>
            <person name="Tomlinson C."/>
            <person name="Mitreva M."/>
            <person name="Nelson J."/>
            <person name="Hou S."/>
            <person name="Wollam A."/>
            <person name="Pepin K.H."/>
            <person name="Johnson M."/>
            <person name="Bhonagiri V."/>
            <person name="Nash W.E."/>
            <person name="Warren W."/>
            <person name="Chinwalla A."/>
            <person name="Mardis E.R."/>
            <person name="Wilson R.K."/>
        </authorList>
    </citation>
    <scope>NUCLEOTIDE SEQUENCE [LARGE SCALE GENOMIC DNA]</scope>
    <source>
        <strain evidence="5 6">ATCC 51271</strain>
    </source>
</reference>
<proteinExistence type="predicted"/>
<dbReference type="GO" id="GO:0006355">
    <property type="term" value="P:regulation of DNA-templated transcription"/>
    <property type="evidence" value="ECO:0007669"/>
    <property type="project" value="InterPro"/>
</dbReference>
<keyword evidence="6" id="KW-1185">Reference proteome</keyword>
<dbReference type="CDD" id="cd00038">
    <property type="entry name" value="CAP_ED"/>
    <property type="match status" value="1"/>
</dbReference>
<dbReference type="Proteomes" id="UP000018227">
    <property type="component" value="Unassembled WGS sequence"/>
</dbReference>
<dbReference type="Pfam" id="PF13545">
    <property type="entry name" value="HTH_Crp_2"/>
    <property type="match status" value="1"/>
</dbReference>
<dbReference type="SUPFAM" id="SSF46785">
    <property type="entry name" value="Winged helix' DNA-binding domain"/>
    <property type="match status" value="1"/>
</dbReference>
<sequence length="221" mass="24907">MSLEIEKYYEILRKSELFLDLDLEAILHIVNCLKGYIRIYKSGSVVLPYGSKTEYAGVVLSGKLALVIPEADGSETNMGNITESGFFACANACISGQKYLASAVAKKETKILFLKLSNLFESYAIKCQYASMMTVNVLRQIAEEKVIQDKRIRVMGQKSIRAKVISYIEEFLTDINNGIKTMNNQELANFLGVDRSALSREISRMRKEGILEETELKIKTY</sequence>
<keyword evidence="2" id="KW-0238">DNA-binding</keyword>
<comment type="caution">
    <text evidence="5">The sequence shown here is derived from an EMBL/GenBank/DDBJ whole genome shotgun (WGS) entry which is preliminary data.</text>
</comment>
<name>V2Y679_9FIRM</name>
<gene>
    <name evidence="5" type="ORF">GCWU0000282_000177</name>
</gene>
<evidence type="ECO:0000256" key="1">
    <source>
        <dbReference type="ARBA" id="ARBA00023015"/>
    </source>
</evidence>
<dbReference type="InterPro" id="IPR000595">
    <property type="entry name" value="cNMP-bd_dom"/>
</dbReference>
<evidence type="ECO:0000256" key="3">
    <source>
        <dbReference type="ARBA" id="ARBA00023163"/>
    </source>
</evidence>
<dbReference type="InterPro" id="IPR012318">
    <property type="entry name" value="HTH_CRP"/>
</dbReference>
<evidence type="ECO:0000313" key="5">
    <source>
        <dbReference type="EMBL" id="ESL04463.1"/>
    </source>
</evidence>